<comment type="catalytic activity">
    <reaction evidence="1">
        <text>2-dehydro-3-deoxy-6-phospho-D-gluconate = D-glyceraldehyde 3-phosphate + pyruvate</text>
        <dbReference type="Rhea" id="RHEA:17089"/>
        <dbReference type="ChEBI" id="CHEBI:15361"/>
        <dbReference type="ChEBI" id="CHEBI:57569"/>
        <dbReference type="ChEBI" id="CHEBI:59776"/>
        <dbReference type="EC" id="4.1.2.14"/>
    </reaction>
</comment>
<dbReference type="NCBIfam" id="NF004325">
    <property type="entry name" value="PRK05718.1"/>
    <property type="match status" value="1"/>
</dbReference>
<accession>A0ABD8B748</accession>
<protein>
    <recommendedName>
        <fullName evidence="5">2-dehydro-3-deoxy-phosphogluconate aldolase</fullName>
        <ecNumber evidence="5">4.1.2.14</ecNumber>
    </recommendedName>
</protein>
<comment type="similarity">
    <text evidence="3">Belongs to the KHG/KDPG aldolase family.</text>
</comment>
<gene>
    <name evidence="8" type="primary">eda</name>
    <name evidence="8" type="ORF">LVJ77_06680</name>
</gene>
<comment type="pathway">
    <text evidence="2">Carbohydrate acid metabolism; 2-dehydro-3-deoxy-D-gluconate degradation; D-glyceraldehyde 3-phosphate and pyruvate from 2-dehydro-3-deoxy-D-gluconate: step 2/2.</text>
</comment>
<dbReference type="Proteomes" id="UP000831534">
    <property type="component" value="Chromosome"/>
</dbReference>
<dbReference type="CDD" id="cd00452">
    <property type="entry name" value="KDPG_aldolase"/>
    <property type="match status" value="1"/>
</dbReference>
<organism evidence="8 9">
    <name type="scientific">Conchiformibius kuhniae</name>
    <dbReference type="NCBI Taxonomy" id="211502"/>
    <lineage>
        <taxon>Bacteria</taxon>
        <taxon>Pseudomonadati</taxon>
        <taxon>Pseudomonadota</taxon>
        <taxon>Betaproteobacteria</taxon>
        <taxon>Neisseriales</taxon>
        <taxon>Neisseriaceae</taxon>
        <taxon>Conchiformibius</taxon>
    </lineage>
</organism>
<dbReference type="PROSITE" id="PS00159">
    <property type="entry name" value="ALDOLASE_KDPG_KHG_1"/>
    <property type="match status" value="1"/>
</dbReference>
<dbReference type="InterPro" id="IPR013785">
    <property type="entry name" value="Aldolase_TIM"/>
</dbReference>
<dbReference type="InterPro" id="IPR000887">
    <property type="entry name" value="Aldlse_KDPG_KHG"/>
</dbReference>
<keyword evidence="6 8" id="KW-0456">Lyase</keyword>
<evidence type="ECO:0000256" key="3">
    <source>
        <dbReference type="ARBA" id="ARBA00006906"/>
    </source>
</evidence>
<keyword evidence="7" id="KW-0119">Carbohydrate metabolism</keyword>
<dbReference type="PANTHER" id="PTHR30246">
    <property type="entry name" value="2-KETO-3-DEOXY-6-PHOSPHOGLUCONATE ALDOLASE"/>
    <property type="match status" value="1"/>
</dbReference>
<evidence type="ECO:0000256" key="6">
    <source>
        <dbReference type="ARBA" id="ARBA00023239"/>
    </source>
</evidence>
<evidence type="ECO:0000256" key="7">
    <source>
        <dbReference type="ARBA" id="ARBA00023277"/>
    </source>
</evidence>
<sequence length="211" mass="21539">MDAQQILSLSPVMPVVALHDAEAAVDLAHALHAGGIGVLEITLRTPSALTAIANIRRALPDVLVGAGTVLDAAQLAAAADAGAQFAISPGINPAFAEACARAPVPVIPGVATAGEVMLASAHGFGVCKLFPAEAAGGRALLKAWHAPFAHMRFCPTGGISPDNAADYLRLPNVLCVGGSWLTPPDVLARRDWHTVTALARQAAAWRSEQGG</sequence>
<dbReference type="Pfam" id="PF01081">
    <property type="entry name" value="Aldolase"/>
    <property type="match status" value="1"/>
</dbReference>
<dbReference type="RefSeq" id="WP_027009211.1">
    <property type="nucleotide sequence ID" value="NZ_CP091521.1"/>
</dbReference>
<evidence type="ECO:0000313" key="8">
    <source>
        <dbReference type="EMBL" id="XHH49825.1"/>
    </source>
</evidence>
<dbReference type="KEGG" id="ckh:LVJ77_06680"/>
<dbReference type="Gene3D" id="3.20.20.70">
    <property type="entry name" value="Aldolase class I"/>
    <property type="match status" value="1"/>
</dbReference>
<dbReference type="SUPFAM" id="SSF51569">
    <property type="entry name" value="Aldolase"/>
    <property type="match status" value="1"/>
</dbReference>
<dbReference type="GO" id="GO:0008675">
    <property type="term" value="F:2-dehydro-3-deoxy-phosphogluconate aldolase activity"/>
    <property type="evidence" value="ECO:0007669"/>
    <property type="project" value="UniProtKB-EC"/>
</dbReference>
<dbReference type="EC" id="4.1.2.14" evidence="5"/>
<dbReference type="PANTHER" id="PTHR30246:SF1">
    <property type="entry name" value="2-DEHYDRO-3-DEOXY-6-PHOSPHOGALACTONATE ALDOLASE-RELATED"/>
    <property type="match status" value="1"/>
</dbReference>
<name>A0ABD8B748_9NEIS</name>
<reference evidence="8 9" key="1">
    <citation type="journal article" date="2022" name="Res Sq">
        <title>Evolution of multicellular longitudinally dividing oral cavity symbionts (Neisseriaceae).</title>
        <authorList>
            <person name="Nyongesa S."/>
            <person name="Weber P."/>
            <person name="Bernet E."/>
            <person name="Pullido F."/>
            <person name="Nieckarz M."/>
            <person name="Delaby M."/>
            <person name="Nieves C."/>
            <person name="Viehboeck T."/>
            <person name="Krause N."/>
            <person name="Rivera-Millot A."/>
            <person name="Nakamura A."/>
            <person name="Vischer N."/>
            <person name="VanNieuwenhze M."/>
            <person name="Brun Y."/>
            <person name="Cava F."/>
            <person name="Bulgheresi S."/>
            <person name="Veyrier F."/>
        </authorList>
    </citation>
    <scope>NUCLEOTIDE SEQUENCE [LARGE SCALE GENOMIC DNA]</scope>
    <source>
        <strain evidence="8 9">17694</strain>
    </source>
</reference>
<evidence type="ECO:0000313" key="9">
    <source>
        <dbReference type="Proteomes" id="UP000831534"/>
    </source>
</evidence>
<evidence type="ECO:0000256" key="2">
    <source>
        <dbReference type="ARBA" id="ARBA00004736"/>
    </source>
</evidence>
<dbReference type="NCBIfam" id="TIGR01182">
    <property type="entry name" value="eda"/>
    <property type="match status" value="1"/>
</dbReference>
<dbReference type="EMBL" id="CP091521">
    <property type="protein sequence ID" value="XHH49825.1"/>
    <property type="molecule type" value="Genomic_DNA"/>
</dbReference>
<keyword evidence="9" id="KW-1185">Reference proteome</keyword>
<evidence type="ECO:0000256" key="5">
    <source>
        <dbReference type="ARBA" id="ARBA00013063"/>
    </source>
</evidence>
<dbReference type="InterPro" id="IPR031337">
    <property type="entry name" value="KDPG/KHG_AS_1"/>
</dbReference>
<evidence type="ECO:0000256" key="1">
    <source>
        <dbReference type="ARBA" id="ARBA00000654"/>
    </source>
</evidence>
<dbReference type="AlphaFoldDB" id="A0ABD8B748"/>
<proteinExistence type="inferred from homology"/>
<comment type="subunit">
    <text evidence="4">Homotrimer.</text>
</comment>
<evidence type="ECO:0000256" key="4">
    <source>
        <dbReference type="ARBA" id="ARBA00011233"/>
    </source>
</evidence>